<dbReference type="AlphaFoldDB" id="X1FTL0"/>
<dbReference type="SUPFAM" id="SSF51445">
    <property type="entry name" value="(Trans)glycosidases"/>
    <property type="match status" value="1"/>
</dbReference>
<dbReference type="Gene3D" id="3.20.20.80">
    <property type="entry name" value="Glycosidases"/>
    <property type="match status" value="1"/>
</dbReference>
<name>X1FTL0_9ZZZZ</name>
<accession>X1FTL0</accession>
<evidence type="ECO:0000313" key="1">
    <source>
        <dbReference type="EMBL" id="GAH48971.1"/>
    </source>
</evidence>
<dbReference type="InterPro" id="IPR017853">
    <property type="entry name" value="GH"/>
</dbReference>
<dbReference type="EMBL" id="BARU01017784">
    <property type="protein sequence ID" value="GAH48971.1"/>
    <property type="molecule type" value="Genomic_DNA"/>
</dbReference>
<feature type="non-terminal residue" evidence="1">
    <location>
        <position position="295"/>
    </location>
</feature>
<feature type="non-terminal residue" evidence="1">
    <location>
        <position position="1"/>
    </location>
</feature>
<comment type="caution">
    <text evidence="1">The sequence shown here is derived from an EMBL/GenBank/DDBJ whole genome shotgun (WGS) entry which is preliminary data.</text>
</comment>
<reference evidence="1" key="1">
    <citation type="journal article" date="2014" name="Front. Microbiol.">
        <title>High frequency of phylogenetically diverse reductive dehalogenase-homologous genes in deep subseafloor sedimentary metagenomes.</title>
        <authorList>
            <person name="Kawai M."/>
            <person name="Futagami T."/>
            <person name="Toyoda A."/>
            <person name="Takaki Y."/>
            <person name="Nishi S."/>
            <person name="Hori S."/>
            <person name="Arai W."/>
            <person name="Tsubouchi T."/>
            <person name="Morono Y."/>
            <person name="Uchiyama I."/>
            <person name="Ito T."/>
            <person name="Fujiyama A."/>
            <person name="Inagaki F."/>
            <person name="Takami H."/>
        </authorList>
    </citation>
    <scope>NUCLEOTIDE SEQUENCE</scope>
    <source>
        <strain evidence="1">Expedition CK06-06</strain>
    </source>
</reference>
<gene>
    <name evidence="1" type="ORF">S03H2_29459</name>
</gene>
<proteinExistence type="predicted"/>
<sequence length="295" mass="34019">NRHGRALALSHLALALLACLLIGGTAMAADRIRVSERTPWYWSYRGETVLLLGGSDEDNLFNDPELMADNLDKLAACGGNYIRGTLSWRDEHNVPPFALTGDRYDLTQFSEEFWGRLEACCREAQQRGIIMQIEIWATFDHYRDLWLTNPWNPANNVNYTTENTRLVTEWPHHPASKPQPFFHSVPKLNNDQVLLGYQQAFVGKVLDVTLPFGNVLYCLDNETHAPAEWALYWGAFIREQLKQRGVEANLTEMWNPWDLRDEEHVTTWANPDLFSFCDVSQNNWQVGQTHYDHLL</sequence>
<organism evidence="1">
    <name type="scientific">marine sediment metagenome</name>
    <dbReference type="NCBI Taxonomy" id="412755"/>
    <lineage>
        <taxon>unclassified sequences</taxon>
        <taxon>metagenomes</taxon>
        <taxon>ecological metagenomes</taxon>
    </lineage>
</organism>
<evidence type="ECO:0008006" key="2">
    <source>
        <dbReference type="Google" id="ProtNLM"/>
    </source>
</evidence>
<protein>
    <recommendedName>
        <fullName evidence="2">Glycoside hydrolase family 5 domain-containing protein</fullName>
    </recommendedName>
</protein>